<comment type="subunit">
    <text evidence="9">Component of the conserved oligomeric Golgi complex.</text>
</comment>
<comment type="subcellular location">
    <subcellularLocation>
        <location evidence="1 9">Golgi apparatus membrane</location>
        <topology evidence="1 9">Peripheral membrane protein</topology>
    </subcellularLocation>
</comment>
<keyword evidence="10" id="KW-0175">Coiled coil</keyword>
<evidence type="ECO:0000313" key="14">
    <source>
        <dbReference type="EMBL" id="KAJ0404891.1"/>
    </source>
</evidence>
<feature type="coiled-coil region" evidence="10">
    <location>
        <begin position="65"/>
        <end position="111"/>
    </location>
</feature>
<evidence type="ECO:0000259" key="13">
    <source>
        <dbReference type="Pfam" id="PF20653"/>
    </source>
</evidence>
<feature type="domain" description="Conserved oligomeric complex COG6 N-terminal" evidence="12">
    <location>
        <begin position="65"/>
        <end position="168"/>
    </location>
</feature>
<evidence type="ECO:0000256" key="9">
    <source>
        <dbReference type="RuleBase" id="RU365075"/>
    </source>
</evidence>
<dbReference type="PANTHER" id="PTHR21506">
    <property type="entry name" value="COMPONENT OF OLIGOMERIC GOLGI COMPLEX 6"/>
    <property type="match status" value="1"/>
</dbReference>
<dbReference type="Pfam" id="PF06419">
    <property type="entry name" value="COG6_N"/>
    <property type="match status" value="1"/>
</dbReference>
<proteinExistence type="inferred from homology"/>
<dbReference type="PANTHER" id="PTHR21506:SF0">
    <property type="entry name" value="CONSERVED OLIGOMERIC GOLGI COMPLEX SUBUNIT 6"/>
    <property type="match status" value="1"/>
</dbReference>
<reference evidence="14" key="1">
    <citation type="submission" date="2021-12" db="EMBL/GenBank/DDBJ databases">
        <title>Prjna785345.</title>
        <authorList>
            <person name="Rujirawat T."/>
            <person name="Krajaejun T."/>
        </authorList>
    </citation>
    <scope>NUCLEOTIDE SEQUENCE</scope>
    <source>
        <strain evidence="14">Pi057C3</strain>
    </source>
</reference>
<evidence type="ECO:0000256" key="8">
    <source>
        <dbReference type="ARBA" id="ARBA00031348"/>
    </source>
</evidence>
<dbReference type="AlphaFoldDB" id="A0AAD5LP99"/>
<keyword evidence="5 9" id="KW-0653">Protein transport</keyword>
<evidence type="ECO:0000256" key="7">
    <source>
        <dbReference type="ARBA" id="ARBA00023136"/>
    </source>
</evidence>
<dbReference type="Pfam" id="PF20653">
    <property type="entry name" value="COG6_C"/>
    <property type="match status" value="1"/>
</dbReference>
<sequence>MAGMSAALPPTALHARVQKLLGSRAELEATKALLHTLVSSDASSAPSASASPSVVTLDAPASASLAELRKTLRASLEEKQLALAESALGSLAQTLERIAALQQNVHQLDAKCQSIQSFLDATKRGTQQVQREAAALTAKQSRVQAELEDVRQFLARYQLTEDEIQCLYAKSLTNEDMAAFFPVMERVQQIKSDCRALVAAGEVNCALELLETVGKYQEVGFERLYQWTSRKCADVEGEPSAQLHRAIALLQDRPEFYNYCKESLTSSRRSLIVKRFIMALTRGGPNGIPRPIEMYAHDPVRYCGDMLAWVHQAIATEEEFFRVLFNGDLSYDASPLTTTATDSLGDEPKDESTVDGAADTTKPTSLIGRAFEGVARPLQVRIEQTLSAPHGIIVTYKMVHLLAFYRLKFCSLVEHSGVAQALNTCHAMSTRVFEQQYEVLVHSVAASAQDYSTNLAATQAVMEISHRLVTLLEVAQTSLLPDEEREADLQSIFERLLAAVKQMCERTVESLDPLDALVFQINNLSCIRVPLTRFCEAKRWFDALGEEIEQLVNAMSELQAQRLLDRYNVTGVIQEMERAKLNGDCKLDGETVSSVMEDFSAALLALFFPQFDTLTQPTLRERARLLTASLLAAKYTSIYEFVHDPRHGLRTSHSTTAVLGGSNAILLHTPQEIRTALEID</sequence>
<evidence type="ECO:0000256" key="4">
    <source>
        <dbReference type="ARBA" id="ARBA00022448"/>
    </source>
</evidence>
<evidence type="ECO:0000313" key="15">
    <source>
        <dbReference type="Proteomes" id="UP001209570"/>
    </source>
</evidence>
<keyword evidence="4 9" id="KW-0813">Transport</keyword>
<comment type="function">
    <text evidence="9">Required for normal Golgi function.</text>
</comment>
<dbReference type="GO" id="GO:0000139">
    <property type="term" value="C:Golgi membrane"/>
    <property type="evidence" value="ECO:0007669"/>
    <property type="project" value="UniProtKB-SubCell"/>
</dbReference>
<dbReference type="InterPro" id="IPR048368">
    <property type="entry name" value="COG6_N"/>
</dbReference>
<evidence type="ECO:0000256" key="5">
    <source>
        <dbReference type="ARBA" id="ARBA00022927"/>
    </source>
</evidence>
<evidence type="ECO:0000256" key="6">
    <source>
        <dbReference type="ARBA" id="ARBA00023034"/>
    </source>
</evidence>
<evidence type="ECO:0000259" key="12">
    <source>
        <dbReference type="Pfam" id="PF06419"/>
    </source>
</evidence>
<dbReference type="EMBL" id="JAKCXM010000054">
    <property type="protein sequence ID" value="KAJ0404891.1"/>
    <property type="molecule type" value="Genomic_DNA"/>
</dbReference>
<feature type="domain" description="Conserved Oligomeric Golgi complex subunit 6 C-terminal" evidence="13">
    <location>
        <begin position="205"/>
        <end position="677"/>
    </location>
</feature>
<evidence type="ECO:0000256" key="3">
    <source>
        <dbReference type="ARBA" id="ARBA00020973"/>
    </source>
</evidence>
<feature type="region of interest" description="Disordered" evidence="11">
    <location>
        <begin position="338"/>
        <end position="359"/>
    </location>
</feature>
<comment type="similarity">
    <text evidence="2 9">Belongs to the COG6 family.</text>
</comment>
<name>A0AAD5LP99_PYTIN</name>
<comment type="caution">
    <text evidence="14">The sequence shown here is derived from an EMBL/GenBank/DDBJ whole genome shotgun (WGS) entry which is preliminary data.</text>
</comment>
<keyword evidence="15" id="KW-1185">Reference proteome</keyword>
<dbReference type="InterPro" id="IPR048369">
    <property type="entry name" value="COG6_C"/>
</dbReference>
<evidence type="ECO:0000256" key="1">
    <source>
        <dbReference type="ARBA" id="ARBA00004395"/>
    </source>
</evidence>
<dbReference type="GO" id="GO:0015031">
    <property type="term" value="P:protein transport"/>
    <property type="evidence" value="ECO:0007669"/>
    <property type="project" value="UniProtKB-KW"/>
</dbReference>
<dbReference type="GO" id="GO:0006891">
    <property type="term" value="P:intra-Golgi vesicle-mediated transport"/>
    <property type="evidence" value="ECO:0007669"/>
    <property type="project" value="UniProtKB-UniRule"/>
</dbReference>
<organism evidence="14 15">
    <name type="scientific">Pythium insidiosum</name>
    <name type="common">Pythiosis disease agent</name>
    <dbReference type="NCBI Taxonomy" id="114742"/>
    <lineage>
        <taxon>Eukaryota</taxon>
        <taxon>Sar</taxon>
        <taxon>Stramenopiles</taxon>
        <taxon>Oomycota</taxon>
        <taxon>Peronosporomycetes</taxon>
        <taxon>Pythiales</taxon>
        <taxon>Pythiaceae</taxon>
        <taxon>Pythium</taxon>
    </lineage>
</organism>
<evidence type="ECO:0000256" key="11">
    <source>
        <dbReference type="SAM" id="MobiDB-lite"/>
    </source>
</evidence>
<accession>A0AAD5LP99</accession>
<keyword evidence="6 9" id="KW-0333">Golgi apparatus</keyword>
<evidence type="ECO:0000256" key="2">
    <source>
        <dbReference type="ARBA" id="ARBA00011023"/>
    </source>
</evidence>
<keyword evidence="7 9" id="KW-0472">Membrane</keyword>
<dbReference type="Proteomes" id="UP001209570">
    <property type="component" value="Unassembled WGS sequence"/>
</dbReference>
<dbReference type="SMART" id="SM01087">
    <property type="entry name" value="COG6"/>
    <property type="match status" value="1"/>
</dbReference>
<dbReference type="InterPro" id="IPR010490">
    <property type="entry name" value="COG6"/>
</dbReference>
<evidence type="ECO:0000256" key="10">
    <source>
        <dbReference type="SAM" id="Coils"/>
    </source>
</evidence>
<protein>
    <recommendedName>
        <fullName evidence="3 9">Conserved oligomeric Golgi complex subunit 6</fullName>
        <shortName evidence="9">COG complex subunit 6</shortName>
    </recommendedName>
    <alternativeName>
        <fullName evidence="8 9">Component of oligomeric Golgi complex 6</fullName>
    </alternativeName>
</protein>
<dbReference type="GO" id="GO:0017119">
    <property type="term" value="C:Golgi transport complex"/>
    <property type="evidence" value="ECO:0007669"/>
    <property type="project" value="UniProtKB-UniRule"/>
</dbReference>
<gene>
    <name evidence="14" type="ORF">P43SY_001803</name>
</gene>